<gene>
    <name evidence="2" type="ORF">NC653_006928</name>
</gene>
<keyword evidence="1" id="KW-0472">Membrane</keyword>
<evidence type="ECO:0000256" key="1">
    <source>
        <dbReference type="SAM" id="Phobius"/>
    </source>
</evidence>
<protein>
    <submittedName>
        <fullName evidence="2">Uncharacterized protein</fullName>
    </submittedName>
</protein>
<dbReference type="Proteomes" id="UP001164929">
    <property type="component" value="Chromosome 2"/>
</dbReference>
<evidence type="ECO:0000313" key="3">
    <source>
        <dbReference type="Proteomes" id="UP001164929"/>
    </source>
</evidence>
<comment type="caution">
    <text evidence="2">The sequence shown here is derived from an EMBL/GenBank/DDBJ whole genome shotgun (WGS) entry which is preliminary data.</text>
</comment>
<dbReference type="AlphaFoldDB" id="A0AAD6RFI3"/>
<organism evidence="2 3">
    <name type="scientific">Populus alba x Populus x berolinensis</name>
    <dbReference type="NCBI Taxonomy" id="444605"/>
    <lineage>
        <taxon>Eukaryota</taxon>
        <taxon>Viridiplantae</taxon>
        <taxon>Streptophyta</taxon>
        <taxon>Embryophyta</taxon>
        <taxon>Tracheophyta</taxon>
        <taxon>Spermatophyta</taxon>
        <taxon>Magnoliopsida</taxon>
        <taxon>eudicotyledons</taxon>
        <taxon>Gunneridae</taxon>
        <taxon>Pentapetalae</taxon>
        <taxon>rosids</taxon>
        <taxon>fabids</taxon>
        <taxon>Malpighiales</taxon>
        <taxon>Salicaceae</taxon>
        <taxon>Saliceae</taxon>
        <taxon>Populus</taxon>
    </lineage>
</organism>
<reference evidence="2" key="1">
    <citation type="journal article" date="2023" name="Mol. Ecol. Resour.">
        <title>Chromosome-level genome assembly of a triploid poplar Populus alba 'Berolinensis'.</title>
        <authorList>
            <person name="Chen S."/>
            <person name="Yu Y."/>
            <person name="Wang X."/>
            <person name="Wang S."/>
            <person name="Zhang T."/>
            <person name="Zhou Y."/>
            <person name="He R."/>
            <person name="Meng N."/>
            <person name="Wang Y."/>
            <person name="Liu W."/>
            <person name="Liu Z."/>
            <person name="Liu J."/>
            <person name="Guo Q."/>
            <person name="Huang H."/>
            <person name="Sederoff R.R."/>
            <person name="Wang G."/>
            <person name="Qu G."/>
            <person name="Chen S."/>
        </authorList>
    </citation>
    <scope>NUCLEOTIDE SEQUENCE</scope>
    <source>
        <strain evidence="2">SC-2020</strain>
    </source>
</reference>
<proteinExistence type="predicted"/>
<evidence type="ECO:0000313" key="2">
    <source>
        <dbReference type="EMBL" id="KAJ7008055.1"/>
    </source>
</evidence>
<sequence length="143" mass="16658">MGFKVLIEQSCETETETELQKTRSFYFVVFSVFFTWGWLHVVALKGNVLLGDRVNQNFGRKLTPREVYVQVDMCNVMQLTWVMMVVSFWQQFTIGVNEVTRVLERIMLSATDNGSFPQNFPVVCNNHKVSYVNLQVLSFHYSI</sequence>
<name>A0AAD6RFI3_9ROSI</name>
<dbReference type="EMBL" id="JAQIZT010000002">
    <property type="protein sequence ID" value="KAJ7008055.1"/>
    <property type="molecule type" value="Genomic_DNA"/>
</dbReference>
<keyword evidence="3" id="KW-1185">Reference proteome</keyword>
<accession>A0AAD6RFI3</accession>
<feature type="transmembrane region" description="Helical" evidence="1">
    <location>
        <begin position="25"/>
        <end position="44"/>
    </location>
</feature>
<keyword evidence="1" id="KW-0812">Transmembrane</keyword>
<keyword evidence="1" id="KW-1133">Transmembrane helix</keyword>